<sequence>MIFGKGFPVSSSNCMPISSFNTSPHSLLPLQYTEYLLKYLELRFGFPFMRFLLPYTISWIRARVLKPNEKGGTIRKRRGKRKRKDGNWNEACGHTVRSLSVDLQDNELCRDTQSDDLVGIFNSVMENQYALVFRCQFDSQVFDYSVLILIPYFRFD</sequence>
<organism evidence="1 2">
    <name type="scientific">Cichorium intybus</name>
    <name type="common">Chicory</name>
    <dbReference type="NCBI Taxonomy" id="13427"/>
    <lineage>
        <taxon>Eukaryota</taxon>
        <taxon>Viridiplantae</taxon>
        <taxon>Streptophyta</taxon>
        <taxon>Embryophyta</taxon>
        <taxon>Tracheophyta</taxon>
        <taxon>Spermatophyta</taxon>
        <taxon>Magnoliopsida</taxon>
        <taxon>eudicotyledons</taxon>
        <taxon>Gunneridae</taxon>
        <taxon>Pentapetalae</taxon>
        <taxon>asterids</taxon>
        <taxon>campanulids</taxon>
        <taxon>Asterales</taxon>
        <taxon>Asteraceae</taxon>
        <taxon>Cichorioideae</taxon>
        <taxon>Cichorieae</taxon>
        <taxon>Cichoriinae</taxon>
        <taxon>Cichorium</taxon>
    </lineage>
</organism>
<dbReference type="Proteomes" id="UP001055811">
    <property type="component" value="Linkage Group LG03"/>
</dbReference>
<reference evidence="1 2" key="2">
    <citation type="journal article" date="2022" name="Mol. Ecol. Resour.">
        <title>The genomes of chicory, endive, great burdock and yacon provide insights into Asteraceae paleo-polyploidization history and plant inulin production.</title>
        <authorList>
            <person name="Fan W."/>
            <person name="Wang S."/>
            <person name="Wang H."/>
            <person name="Wang A."/>
            <person name="Jiang F."/>
            <person name="Liu H."/>
            <person name="Zhao H."/>
            <person name="Xu D."/>
            <person name="Zhang Y."/>
        </authorList>
    </citation>
    <scope>NUCLEOTIDE SEQUENCE [LARGE SCALE GENOMIC DNA]</scope>
    <source>
        <strain evidence="2">cv. Punajuju</strain>
        <tissue evidence="1">Leaves</tissue>
    </source>
</reference>
<gene>
    <name evidence="1" type="ORF">L2E82_19578</name>
</gene>
<name>A0ACB9FDN4_CICIN</name>
<dbReference type="EMBL" id="CM042011">
    <property type="protein sequence ID" value="KAI3768747.1"/>
    <property type="molecule type" value="Genomic_DNA"/>
</dbReference>
<reference evidence="2" key="1">
    <citation type="journal article" date="2022" name="Mol. Ecol. Resour.">
        <title>The genomes of chicory, endive, great burdock and yacon provide insights into Asteraceae palaeo-polyploidization history and plant inulin production.</title>
        <authorList>
            <person name="Fan W."/>
            <person name="Wang S."/>
            <person name="Wang H."/>
            <person name="Wang A."/>
            <person name="Jiang F."/>
            <person name="Liu H."/>
            <person name="Zhao H."/>
            <person name="Xu D."/>
            <person name="Zhang Y."/>
        </authorList>
    </citation>
    <scope>NUCLEOTIDE SEQUENCE [LARGE SCALE GENOMIC DNA]</scope>
    <source>
        <strain evidence="2">cv. Punajuju</strain>
    </source>
</reference>
<protein>
    <submittedName>
        <fullName evidence="1">Uncharacterized protein</fullName>
    </submittedName>
</protein>
<keyword evidence="2" id="KW-1185">Reference proteome</keyword>
<comment type="caution">
    <text evidence="1">The sequence shown here is derived from an EMBL/GenBank/DDBJ whole genome shotgun (WGS) entry which is preliminary data.</text>
</comment>
<accession>A0ACB9FDN4</accession>
<proteinExistence type="predicted"/>
<evidence type="ECO:0000313" key="2">
    <source>
        <dbReference type="Proteomes" id="UP001055811"/>
    </source>
</evidence>
<evidence type="ECO:0000313" key="1">
    <source>
        <dbReference type="EMBL" id="KAI3768747.1"/>
    </source>
</evidence>